<gene>
    <name evidence="7" type="ORF">SAMN05421659_10372</name>
</gene>
<feature type="domain" description="ABC-2 type transporter transmembrane" evidence="6">
    <location>
        <begin position="74"/>
        <end position="348"/>
    </location>
</feature>
<evidence type="ECO:0000256" key="1">
    <source>
        <dbReference type="ARBA" id="ARBA00004141"/>
    </source>
</evidence>
<feature type="transmembrane region" description="Helical" evidence="5">
    <location>
        <begin position="375"/>
        <end position="396"/>
    </location>
</feature>
<accession>A0A1I0NG31</accession>
<dbReference type="STRING" id="99656.SAMN05421659_10372"/>
<name>A0A1I0NG31_9FIRM</name>
<keyword evidence="2 5" id="KW-0812">Transmembrane</keyword>
<dbReference type="RefSeq" id="WP_092451154.1">
    <property type="nucleotide sequence ID" value="NZ_FOJI01000003.1"/>
</dbReference>
<evidence type="ECO:0000313" key="7">
    <source>
        <dbReference type="EMBL" id="SEW00211.1"/>
    </source>
</evidence>
<dbReference type="GO" id="GO:0016020">
    <property type="term" value="C:membrane"/>
    <property type="evidence" value="ECO:0007669"/>
    <property type="project" value="UniProtKB-SubCell"/>
</dbReference>
<evidence type="ECO:0000256" key="4">
    <source>
        <dbReference type="ARBA" id="ARBA00023136"/>
    </source>
</evidence>
<feature type="transmembrane region" description="Helical" evidence="5">
    <location>
        <begin position="253"/>
        <end position="274"/>
    </location>
</feature>
<dbReference type="InterPro" id="IPR013525">
    <property type="entry name" value="ABC2_TM"/>
</dbReference>
<organism evidence="7 8">
    <name type="scientific">[Clostridium] fimetarium</name>
    <dbReference type="NCBI Taxonomy" id="99656"/>
    <lineage>
        <taxon>Bacteria</taxon>
        <taxon>Bacillati</taxon>
        <taxon>Bacillota</taxon>
        <taxon>Clostridia</taxon>
        <taxon>Lachnospirales</taxon>
        <taxon>Lachnospiraceae</taxon>
    </lineage>
</organism>
<evidence type="ECO:0000256" key="3">
    <source>
        <dbReference type="ARBA" id="ARBA00022989"/>
    </source>
</evidence>
<feature type="transmembrane region" description="Helical" evidence="5">
    <location>
        <begin position="214"/>
        <end position="232"/>
    </location>
</feature>
<dbReference type="OrthoDB" id="1708273at2"/>
<dbReference type="Proteomes" id="UP000199701">
    <property type="component" value="Unassembled WGS sequence"/>
</dbReference>
<proteinExistence type="predicted"/>
<feature type="transmembrane region" description="Helical" evidence="5">
    <location>
        <begin position="326"/>
        <end position="355"/>
    </location>
</feature>
<reference evidence="7 8" key="1">
    <citation type="submission" date="2016-10" db="EMBL/GenBank/DDBJ databases">
        <authorList>
            <person name="de Groot N.N."/>
        </authorList>
    </citation>
    <scope>NUCLEOTIDE SEQUENCE [LARGE SCALE GENOMIC DNA]</scope>
    <source>
        <strain evidence="7 8">DSM 9179</strain>
    </source>
</reference>
<dbReference type="Pfam" id="PF12698">
    <property type="entry name" value="ABC2_membrane_3"/>
    <property type="match status" value="1"/>
</dbReference>
<dbReference type="AlphaFoldDB" id="A0A1I0NG31"/>
<keyword evidence="3 5" id="KW-1133">Transmembrane helix</keyword>
<evidence type="ECO:0000256" key="5">
    <source>
        <dbReference type="SAM" id="Phobius"/>
    </source>
</evidence>
<keyword evidence="8" id="KW-1185">Reference proteome</keyword>
<protein>
    <submittedName>
        <fullName evidence="7">ABC-2 family transporter protein</fullName>
    </submittedName>
</protein>
<comment type="subcellular location">
    <subcellularLocation>
        <location evidence="1">Membrane</location>
        <topology evidence="1">Multi-pass membrane protein</topology>
    </subcellularLocation>
</comment>
<sequence length="420" mass="48395">MFVTLLFSECRQLLKSITYYIFLICMVLFFVTQLQDFELISKPEVSDSDFGKKHSTDKDIIMSSTLTQLAREYNYNQYTTYPIGFYKEVILTDSKQEKIVSILAKSSGMTVEELKKMFKDYNDNQVTTESGYTIEMINGEGLKIQPYSNLTYEDFLKNMKEADEIIGGGSSYTKVNVSQNAEVPMTYEDAMENYNGILYKDHVSGAYARLFSDYMVIILGILPVFLAVTRCLRDRRSQIFEVIYSKKMSSFKIIFSRYFALVLMILIPLLLLSISPLLQSLYYAESIGIHGDSFAFVKYIIGWIMPTILMSLSVGFFFTELTNKPFGIFVQIIFWILSLFSGIGNLIGHVGWNLMPRFNTLGSYEVYNSVFSDLVYNRLMFTAISFVLLVLTVITYELKRKGVLKFYGKVFQYRKSQSKD</sequence>
<keyword evidence="4 5" id="KW-0472">Membrane</keyword>
<feature type="transmembrane region" description="Helical" evidence="5">
    <location>
        <begin position="12"/>
        <end position="31"/>
    </location>
</feature>
<evidence type="ECO:0000313" key="8">
    <source>
        <dbReference type="Proteomes" id="UP000199701"/>
    </source>
</evidence>
<evidence type="ECO:0000259" key="6">
    <source>
        <dbReference type="Pfam" id="PF12698"/>
    </source>
</evidence>
<evidence type="ECO:0000256" key="2">
    <source>
        <dbReference type="ARBA" id="ARBA00022692"/>
    </source>
</evidence>
<feature type="transmembrane region" description="Helical" evidence="5">
    <location>
        <begin position="294"/>
        <end position="319"/>
    </location>
</feature>
<dbReference type="GO" id="GO:0140359">
    <property type="term" value="F:ABC-type transporter activity"/>
    <property type="evidence" value="ECO:0007669"/>
    <property type="project" value="InterPro"/>
</dbReference>
<dbReference type="EMBL" id="FOJI01000003">
    <property type="protein sequence ID" value="SEW00211.1"/>
    <property type="molecule type" value="Genomic_DNA"/>
</dbReference>